<gene>
    <name evidence="6" type="ORF">LCGC14_0904470</name>
</gene>
<evidence type="ECO:0000256" key="2">
    <source>
        <dbReference type="ARBA" id="ARBA00022490"/>
    </source>
</evidence>
<dbReference type="PANTHER" id="PTHR28511">
    <property type="entry name" value="ENDONUCLEASE V"/>
    <property type="match status" value="1"/>
</dbReference>
<comment type="caution">
    <text evidence="6">The sequence shown here is derived from an EMBL/GenBank/DDBJ whole genome shotgun (WGS) entry which is preliminary data.</text>
</comment>
<dbReference type="GO" id="GO:0043737">
    <property type="term" value="F:deoxyribonuclease V activity"/>
    <property type="evidence" value="ECO:0007669"/>
    <property type="project" value="TreeGrafter"/>
</dbReference>
<evidence type="ECO:0000313" key="6">
    <source>
        <dbReference type="EMBL" id="KKN23490.1"/>
    </source>
</evidence>
<dbReference type="EMBL" id="LAZR01002966">
    <property type="protein sequence ID" value="KKN23490.1"/>
    <property type="molecule type" value="Genomic_DNA"/>
</dbReference>
<proteinExistence type="inferred from homology"/>
<accession>A0A0F9NVF5</accession>
<protein>
    <recommendedName>
        <fullName evidence="7">Endonuclease V</fullName>
    </recommendedName>
</protein>
<dbReference type="GO" id="GO:0006281">
    <property type="term" value="P:DNA repair"/>
    <property type="evidence" value="ECO:0007669"/>
    <property type="project" value="InterPro"/>
</dbReference>
<sequence length="226" mass="24490">MGPGLRHDWDLTPTQAIKLQKDLAGAVRIEPLRKTPRTIVGTDCALLSGGRKIAAAAVLCDARTLEVIEQSYCVLPCVFPYVPGLLSFREAPAVIEAVRRLGGQPDLLMCDGQGLAHPRGLGLACHVALWLDMPAIGVAKSRLCGQHRDVGPKRGSKVRLTHDGNIIGSVVRTRDNVKPLYISVGHRITLDQAVSWTLKSTRSLRLPEPTRLAHQAVAKLKHSCQA</sequence>
<dbReference type="GO" id="GO:0003727">
    <property type="term" value="F:single-stranded RNA binding"/>
    <property type="evidence" value="ECO:0007669"/>
    <property type="project" value="TreeGrafter"/>
</dbReference>
<dbReference type="HAMAP" id="MF_00801">
    <property type="entry name" value="Endonuclease_5"/>
    <property type="match status" value="1"/>
</dbReference>
<keyword evidence="4" id="KW-0255">Endonuclease</keyword>
<dbReference type="NCBIfam" id="NF008629">
    <property type="entry name" value="PRK11617.1"/>
    <property type="match status" value="1"/>
</dbReference>
<keyword evidence="3" id="KW-0540">Nuclease</keyword>
<evidence type="ECO:0000256" key="3">
    <source>
        <dbReference type="ARBA" id="ARBA00022722"/>
    </source>
</evidence>
<dbReference type="CDD" id="cd06559">
    <property type="entry name" value="Endonuclease_V"/>
    <property type="match status" value="1"/>
</dbReference>
<keyword evidence="2" id="KW-0963">Cytoplasm</keyword>
<dbReference type="PANTHER" id="PTHR28511:SF1">
    <property type="entry name" value="ENDONUCLEASE V"/>
    <property type="match status" value="1"/>
</dbReference>
<evidence type="ECO:0000256" key="1">
    <source>
        <dbReference type="ARBA" id="ARBA00004496"/>
    </source>
</evidence>
<dbReference type="AlphaFoldDB" id="A0A0F9NVF5"/>
<evidence type="ECO:0000256" key="4">
    <source>
        <dbReference type="ARBA" id="ARBA00022759"/>
    </source>
</evidence>
<organism evidence="6">
    <name type="scientific">marine sediment metagenome</name>
    <dbReference type="NCBI Taxonomy" id="412755"/>
    <lineage>
        <taxon>unclassified sequences</taxon>
        <taxon>metagenomes</taxon>
        <taxon>ecological metagenomes</taxon>
    </lineage>
</organism>
<dbReference type="InterPro" id="IPR007581">
    <property type="entry name" value="Endonuclease-V"/>
</dbReference>
<keyword evidence="5" id="KW-0378">Hydrolase</keyword>
<evidence type="ECO:0008006" key="7">
    <source>
        <dbReference type="Google" id="ProtNLM"/>
    </source>
</evidence>
<dbReference type="GO" id="GO:0005737">
    <property type="term" value="C:cytoplasm"/>
    <property type="evidence" value="ECO:0007669"/>
    <property type="project" value="UniProtKB-SubCell"/>
</dbReference>
<comment type="subcellular location">
    <subcellularLocation>
        <location evidence="1">Cytoplasm</location>
    </subcellularLocation>
</comment>
<name>A0A0F9NVF5_9ZZZZ</name>
<reference evidence="6" key="1">
    <citation type="journal article" date="2015" name="Nature">
        <title>Complex archaea that bridge the gap between prokaryotes and eukaryotes.</title>
        <authorList>
            <person name="Spang A."/>
            <person name="Saw J.H."/>
            <person name="Jorgensen S.L."/>
            <person name="Zaremba-Niedzwiedzka K."/>
            <person name="Martijn J."/>
            <person name="Lind A.E."/>
            <person name="van Eijk R."/>
            <person name="Schleper C."/>
            <person name="Guy L."/>
            <person name="Ettema T.J."/>
        </authorList>
    </citation>
    <scope>NUCLEOTIDE SEQUENCE</scope>
</reference>
<evidence type="ECO:0000256" key="5">
    <source>
        <dbReference type="ARBA" id="ARBA00022801"/>
    </source>
</evidence>
<dbReference type="Pfam" id="PF04493">
    <property type="entry name" value="Endonuclease_5"/>
    <property type="match status" value="1"/>
</dbReference>
<dbReference type="Gene3D" id="3.30.2170.10">
    <property type="entry name" value="archaeoglobus fulgidus dsm 4304 superfamily"/>
    <property type="match status" value="1"/>
</dbReference>
<dbReference type="GO" id="GO:0016891">
    <property type="term" value="F:RNA endonuclease activity producing 5'-phosphomonoesters, hydrolytic mechanism"/>
    <property type="evidence" value="ECO:0007669"/>
    <property type="project" value="TreeGrafter"/>
</dbReference>